<dbReference type="NCBIfam" id="TIGR00756">
    <property type="entry name" value="PPR"/>
    <property type="match status" value="1"/>
</dbReference>
<evidence type="ECO:0000256" key="3">
    <source>
        <dbReference type="ARBA" id="ARBA00022946"/>
    </source>
</evidence>
<evidence type="ECO:0000256" key="2">
    <source>
        <dbReference type="ARBA" id="ARBA00022737"/>
    </source>
</evidence>
<name>A0A0A9DV33_ARUDO</name>
<reference evidence="5" key="2">
    <citation type="journal article" date="2015" name="Data Brief">
        <title>Shoot transcriptome of the giant reed, Arundo donax.</title>
        <authorList>
            <person name="Barrero R.A."/>
            <person name="Guerrero F.D."/>
            <person name="Moolhuijzen P."/>
            <person name="Goolsby J.A."/>
            <person name="Tidwell J."/>
            <person name="Bellgard S.E."/>
            <person name="Bellgard M.I."/>
        </authorList>
    </citation>
    <scope>NUCLEOTIDE SEQUENCE</scope>
    <source>
        <tissue evidence="5">Shoot tissue taken approximately 20 cm above the soil surface</tissue>
    </source>
</reference>
<feature type="repeat" description="PPR" evidence="4">
    <location>
        <begin position="13"/>
        <end position="47"/>
    </location>
</feature>
<dbReference type="InterPro" id="IPR002885">
    <property type="entry name" value="PPR_rpt"/>
</dbReference>
<sequence length="78" mass="8675">MLEEMSSHGVVPDETTFTTLMQGFVEEGSIEVALRVKAKMSEMGCSPTKVMVNVLINGYCMQAGKSRRRSCLHTARDY</sequence>
<evidence type="ECO:0000256" key="1">
    <source>
        <dbReference type="ARBA" id="ARBA00007626"/>
    </source>
</evidence>
<comment type="similarity">
    <text evidence="1">Belongs to the PPR family. P subfamily.</text>
</comment>
<dbReference type="PANTHER" id="PTHR47941">
    <property type="entry name" value="PENTATRICOPEPTIDE REPEAT-CONTAINING PROTEIN 3, MITOCHONDRIAL"/>
    <property type="match status" value="1"/>
</dbReference>
<evidence type="ECO:0008006" key="6">
    <source>
        <dbReference type="Google" id="ProtNLM"/>
    </source>
</evidence>
<dbReference type="EMBL" id="GBRH01206259">
    <property type="protein sequence ID" value="JAD91636.1"/>
    <property type="molecule type" value="Transcribed_RNA"/>
</dbReference>
<protein>
    <recommendedName>
        <fullName evidence="6">Pentatricopeptide repeat-containing protein</fullName>
    </recommendedName>
</protein>
<keyword evidence="3" id="KW-0809">Transit peptide</keyword>
<dbReference type="AlphaFoldDB" id="A0A0A9DV33"/>
<evidence type="ECO:0000313" key="5">
    <source>
        <dbReference type="EMBL" id="JAD91636.1"/>
    </source>
</evidence>
<organism evidence="5">
    <name type="scientific">Arundo donax</name>
    <name type="common">Giant reed</name>
    <name type="synonym">Donax arundinaceus</name>
    <dbReference type="NCBI Taxonomy" id="35708"/>
    <lineage>
        <taxon>Eukaryota</taxon>
        <taxon>Viridiplantae</taxon>
        <taxon>Streptophyta</taxon>
        <taxon>Embryophyta</taxon>
        <taxon>Tracheophyta</taxon>
        <taxon>Spermatophyta</taxon>
        <taxon>Magnoliopsida</taxon>
        <taxon>Liliopsida</taxon>
        <taxon>Poales</taxon>
        <taxon>Poaceae</taxon>
        <taxon>PACMAD clade</taxon>
        <taxon>Arundinoideae</taxon>
        <taxon>Arundineae</taxon>
        <taxon>Arundo</taxon>
    </lineage>
</organism>
<evidence type="ECO:0000256" key="4">
    <source>
        <dbReference type="PROSITE-ProRule" id="PRU00708"/>
    </source>
</evidence>
<proteinExistence type="inferred from homology"/>
<accession>A0A0A9DV33</accession>
<keyword evidence="2" id="KW-0677">Repeat</keyword>
<dbReference type="Gene3D" id="1.25.40.10">
    <property type="entry name" value="Tetratricopeptide repeat domain"/>
    <property type="match status" value="1"/>
</dbReference>
<dbReference type="InterPro" id="IPR011990">
    <property type="entry name" value="TPR-like_helical_dom_sf"/>
</dbReference>
<dbReference type="PROSITE" id="PS51375">
    <property type="entry name" value="PPR"/>
    <property type="match status" value="1"/>
</dbReference>
<reference evidence="5" key="1">
    <citation type="submission" date="2014-09" db="EMBL/GenBank/DDBJ databases">
        <authorList>
            <person name="Magalhaes I.L.F."/>
            <person name="Oliveira U."/>
            <person name="Santos F.R."/>
            <person name="Vidigal T.H.D.A."/>
            <person name="Brescovit A.D."/>
            <person name="Santos A.J."/>
        </authorList>
    </citation>
    <scope>NUCLEOTIDE SEQUENCE</scope>
    <source>
        <tissue evidence="5">Shoot tissue taken approximately 20 cm above the soil surface</tissue>
    </source>
</reference>
<dbReference type="Pfam" id="PF13041">
    <property type="entry name" value="PPR_2"/>
    <property type="match status" value="1"/>
</dbReference>